<dbReference type="AlphaFoldDB" id="A0A397HH09"/>
<dbReference type="OrthoDB" id="2427212at2759"/>
<feature type="coiled-coil region" evidence="1">
    <location>
        <begin position="89"/>
        <end position="116"/>
    </location>
</feature>
<organism evidence="2 3">
    <name type="scientific">Diversispora epigaea</name>
    <dbReference type="NCBI Taxonomy" id="1348612"/>
    <lineage>
        <taxon>Eukaryota</taxon>
        <taxon>Fungi</taxon>
        <taxon>Fungi incertae sedis</taxon>
        <taxon>Mucoromycota</taxon>
        <taxon>Glomeromycotina</taxon>
        <taxon>Glomeromycetes</taxon>
        <taxon>Diversisporales</taxon>
        <taxon>Diversisporaceae</taxon>
        <taxon>Diversispora</taxon>
    </lineage>
</organism>
<dbReference type="Proteomes" id="UP000266861">
    <property type="component" value="Unassembled WGS sequence"/>
</dbReference>
<reference evidence="2 3" key="1">
    <citation type="submission" date="2018-08" db="EMBL/GenBank/DDBJ databases">
        <title>Genome and evolution of the arbuscular mycorrhizal fungus Diversispora epigaea (formerly Glomus versiforme) and its bacterial endosymbionts.</title>
        <authorList>
            <person name="Sun X."/>
            <person name="Fei Z."/>
            <person name="Harrison M."/>
        </authorList>
    </citation>
    <scope>NUCLEOTIDE SEQUENCE [LARGE SCALE GENOMIC DNA]</scope>
    <source>
        <strain evidence="2 3">IT104</strain>
    </source>
</reference>
<dbReference type="EMBL" id="PQFF01000310">
    <property type="protein sequence ID" value="RHZ62415.1"/>
    <property type="molecule type" value="Genomic_DNA"/>
</dbReference>
<protein>
    <submittedName>
        <fullName evidence="2">Uncharacterized protein</fullName>
    </submittedName>
</protein>
<proteinExistence type="predicted"/>
<comment type="caution">
    <text evidence="2">The sequence shown here is derived from an EMBL/GenBank/DDBJ whole genome shotgun (WGS) entry which is preliminary data.</text>
</comment>
<keyword evidence="1" id="KW-0175">Coiled coil</keyword>
<name>A0A397HH09_9GLOM</name>
<evidence type="ECO:0000313" key="3">
    <source>
        <dbReference type="Proteomes" id="UP000266861"/>
    </source>
</evidence>
<evidence type="ECO:0000256" key="1">
    <source>
        <dbReference type="SAM" id="Coils"/>
    </source>
</evidence>
<evidence type="ECO:0000313" key="2">
    <source>
        <dbReference type="EMBL" id="RHZ62415.1"/>
    </source>
</evidence>
<sequence length="141" mass="16448">MSKLRADIIYNHRRQEKTSIVTVQTIISELESLKYNKTLQDNTIDNTINNTIDNTDLTDNENFEIIDSSQESEEEIDEDTNSGDFGNYLQEWISMLEDKKEAFIDLEENENEELENIIHPAINSNAKWELLSLFKELNSPF</sequence>
<accession>A0A397HH09</accession>
<gene>
    <name evidence="2" type="ORF">Glove_340g114</name>
</gene>
<keyword evidence="3" id="KW-1185">Reference proteome</keyword>